<dbReference type="AlphaFoldDB" id="A0A6I4SZ83"/>
<dbReference type="Proteomes" id="UP000433652">
    <property type="component" value="Unassembled WGS sequence"/>
</dbReference>
<comment type="caution">
    <text evidence="2">The sequence shown here is derived from an EMBL/GenBank/DDBJ whole genome shotgun (WGS) entry which is preliminary data.</text>
</comment>
<keyword evidence="1" id="KW-0812">Transmembrane</keyword>
<feature type="transmembrane region" description="Helical" evidence="1">
    <location>
        <begin position="20"/>
        <end position="40"/>
    </location>
</feature>
<evidence type="ECO:0000313" key="3">
    <source>
        <dbReference type="Proteomes" id="UP000433652"/>
    </source>
</evidence>
<keyword evidence="1" id="KW-1133">Transmembrane helix</keyword>
<dbReference type="EMBL" id="WTYM01000061">
    <property type="protein sequence ID" value="MXO61301.1"/>
    <property type="molecule type" value="Genomic_DNA"/>
</dbReference>
<accession>A0A6I4SZ83</accession>
<evidence type="ECO:0000256" key="1">
    <source>
        <dbReference type="SAM" id="Phobius"/>
    </source>
</evidence>
<evidence type="ECO:0000313" key="2">
    <source>
        <dbReference type="EMBL" id="MXO61301.1"/>
    </source>
</evidence>
<sequence length="137" mass="15325">MKFVLTPNQKILTRYRRGEAMIAIIFPVIMTVFESLAIWMRGPNSILVHPLFGTELLIGLAALGFWIIRYARPALKAVSNRGDPVQVDTSSIQFFGRIFPLSATSALTVDDKRVSLLDGDQVLATESLLFVSGKYWH</sequence>
<dbReference type="RefSeq" id="WP_159798277.1">
    <property type="nucleotide sequence ID" value="NZ_WTYM01000061.1"/>
</dbReference>
<proteinExistence type="predicted"/>
<organism evidence="2 3">
    <name type="scientific">Croceibacterium salegens</name>
    <dbReference type="NCBI Taxonomy" id="1737568"/>
    <lineage>
        <taxon>Bacteria</taxon>
        <taxon>Pseudomonadati</taxon>
        <taxon>Pseudomonadota</taxon>
        <taxon>Alphaproteobacteria</taxon>
        <taxon>Sphingomonadales</taxon>
        <taxon>Erythrobacteraceae</taxon>
        <taxon>Croceibacterium</taxon>
    </lineage>
</organism>
<feature type="transmembrane region" description="Helical" evidence="1">
    <location>
        <begin position="46"/>
        <end position="68"/>
    </location>
</feature>
<reference evidence="2 3" key="1">
    <citation type="submission" date="2019-12" db="EMBL/GenBank/DDBJ databases">
        <title>Genomic-based taxomic classification of the family Erythrobacteraceae.</title>
        <authorList>
            <person name="Xu L."/>
        </authorList>
    </citation>
    <scope>NUCLEOTIDE SEQUENCE [LARGE SCALE GENOMIC DNA]</scope>
    <source>
        <strain evidence="2 3">MCCC 1K01500</strain>
    </source>
</reference>
<name>A0A6I4SZ83_9SPHN</name>
<keyword evidence="1" id="KW-0472">Membrane</keyword>
<keyword evidence="3" id="KW-1185">Reference proteome</keyword>
<protein>
    <submittedName>
        <fullName evidence="2">Uncharacterized protein</fullName>
    </submittedName>
</protein>
<gene>
    <name evidence="2" type="ORF">GRI89_17285</name>
</gene>